<accession>A0A1G4JYB2</accession>
<dbReference type="InterPro" id="IPR057511">
    <property type="entry name" value="WH_GDS1"/>
</dbReference>
<name>A0A1G4JYB2_9SACH</name>
<protein>
    <submittedName>
        <fullName evidence="3">LAMI_0F05534g1_1</fullName>
    </submittedName>
</protein>
<dbReference type="OrthoDB" id="4090479at2759"/>
<feature type="compositionally biased region" description="Polar residues" evidence="1">
    <location>
        <begin position="200"/>
        <end position="214"/>
    </location>
</feature>
<sequence>MALTNARPPALSALESDTIRNTVSPKFQANTLGDTSFESLTGKESSSSRSKLTVAAHEKTNELLKSLPVTGERPSPKEEDPFMEDQVLHAIFTILWEHDTEEKGMTVKQLCDFLLVKRPEMADLSTKLSNLVSAKLNAYIKKVERGESTLMYSLSREWSDQSPRRMVYVYRGILATDFKAQAQAASLQKYVSKTKGGNQGSKKSQRSTVGPNTASSDSSLSGISRSTGSQSPFSSNLFSSEYNVPYASSPVSMSLAPTISEATLNPVAADHVHVVAHGGKHRVGASPDFEPSKKHKTSLKVTPGYVTAAAAAPRLSKIAARKHFSVTEQSAALVNALHRIAATQKPVEVTLTVFENAGNDNHSEQQSEVTISTSSWLEAVRSGFLLQDIESPETLSSEDLDNFFAQS</sequence>
<organism evidence="3 4">
    <name type="scientific">Lachancea mirantina</name>
    <dbReference type="NCBI Taxonomy" id="1230905"/>
    <lineage>
        <taxon>Eukaryota</taxon>
        <taxon>Fungi</taxon>
        <taxon>Dikarya</taxon>
        <taxon>Ascomycota</taxon>
        <taxon>Saccharomycotina</taxon>
        <taxon>Saccharomycetes</taxon>
        <taxon>Saccharomycetales</taxon>
        <taxon>Saccharomycetaceae</taxon>
        <taxon>Lachancea</taxon>
    </lineage>
</organism>
<dbReference type="AlphaFoldDB" id="A0A1G4JYB2"/>
<evidence type="ECO:0000259" key="2">
    <source>
        <dbReference type="Pfam" id="PF25318"/>
    </source>
</evidence>
<dbReference type="Pfam" id="PF25318">
    <property type="entry name" value="WHD_GDS1"/>
    <property type="match status" value="1"/>
</dbReference>
<evidence type="ECO:0000256" key="1">
    <source>
        <dbReference type="SAM" id="MobiDB-lite"/>
    </source>
</evidence>
<feature type="region of interest" description="Disordered" evidence="1">
    <location>
        <begin position="192"/>
        <end position="230"/>
    </location>
</feature>
<dbReference type="EMBL" id="LT598467">
    <property type="protein sequence ID" value="SCU96181.1"/>
    <property type="molecule type" value="Genomic_DNA"/>
</dbReference>
<evidence type="ECO:0000313" key="3">
    <source>
        <dbReference type="EMBL" id="SCU96181.1"/>
    </source>
</evidence>
<feature type="region of interest" description="Disordered" evidence="1">
    <location>
        <begin position="1"/>
        <end position="27"/>
    </location>
</feature>
<feature type="domain" description="GDS1 winged helix" evidence="2">
    <location>
        <begin position="82"/>
        <end position="175"/>
    </location>
</feature>
<reference evidence="4" key="1">
    <citation type="submission" date="2016-03" db="EMBL/GenBank/DDBJ databases">
        <authorList>
            <person name="Devillers H."/>
        </authorList>
    </citation>
    <scope>NUCLEOTIDE SEQUENCE [LARGE SCALE GENOMIC DNA]</scope>
</reference>
<feature type="compositionally biased region" description="Low complexity" evidence="1">
    <location>
        <begin position="215"/>
        <end position="230"/>
    </location>
</feature>
<gene>
    <name evidence="3" type="ORF">LAMI_0F05534G</name>
</gene>
<dbReference type="Proteomes" id="UP000191024">
    <property type="component" value="Chromosome F"/>
</dbReference>
<proteinExistence type="predicted"/>
<evidence type="ECO:0000313" key="4">
    <source>
        <dbReference type="Proteomes" id="UP000191024"/>
    </source>
</evidence>
<keyword evidence="4" id="KW-1185">Reference proteome</keyword>